<dbReference type="Pfam" id="PF02698">
    <property type="entry name" value="DUF218"/>
    <property type="match status" value="1"/>
</dbReference>
<organism evidence="3">
    <name type="scientific">hydrothermal vent metagenome</name>
    <dbReference type="NCBI Taxonomy" id="652676"/>
    <lineage>
        <taxon>unclassified sequences</taxon>
        <taxon>metagenomes</taxon>
        <taxon>ecological metagenomes</taxon>
    </lineage>
</organism>
<feature type="transmembrane region" description="Helical" evidence="1">
    <location>
        <begin position="35"/>
        <end position="53"/>
    </location>
</feature>
<accession>A0A1W1C3A9</accession>
<dbReference type="CDD" id="cd06259">
    <property type="entry name" value="YdcF-like"/>
    <property type="match status" value="1"/>
</dbReference>
<feature type="domain" description="DUF218" evidence="2">
    <location>
        <begin position="75"/>
        <end position="236"/>
    </location>
</feature>
<dbReference type="InterPro" id="IPR003848">
    <property type="entry name" value="DUF218"/>
</dbReference>
<dbReference type="GO" id="GO:0043164">
    <property type="term" value="P:Gram-negative-bacterium-type cell wall biogenesis"/>
    <property type="evidence" value="ECO:0007669"/>
    <property type="project" value="TreeGrafter"/>
</dbReference>
<dbReference type="AlphaFoldDB" id="A0A1W1C3A9"/>
<evidence type="ECO:0000256" key="1">
    <source>
        <dbReference type="SAM" id="Phobius"/>
    </source>
</evidence>
<name>A0A1W1C3A9_9ZZZZ</name>
<dbReference type="PANTHER" id="PTHR30336">
    <property type="entry name" value="INNER MEMBRANE PROTEIN, PROBABLE PERMEASE"/>
    <property type="match status" value="1"/>
</dbReference>
<dbReference type="PANTHER" id="PTHR30336:SF4">
    <property type="entry name" value="ENVELOPE BIOGENESIS FACTOR ELYC"/>
    <property type="match status" value="1"/>
</dbReference>
<keyword evidence="1 3" id="KW-0812">Transmembrane</keyword>
<proteinExistence type="predicted"/>
<dbReference type="InterPro" id="IPR014729">
    <property type="entry name" value="Rossmann-like_a/b/a_fold"/>
</dbReference>
<keyword evidence="1" id="KW-0472">Membrane</keyword>
<keyword evidence="1" id="KW-1133">Transmembrane helix</keyword>
<dbReference type="GO" id="GO:0000270">
    <property type="term" value="P:peptidoglycan metabolic process"/>
    <property type="evidence" value="ECO:0007669"/>
    <property type="project" value="TreeGrafter"/>
</dbReference>
<reference evidence="3" key="1">
    <citation type="submission" date="2016-10" db="EMBL/GenBank/DDBJ databases">
        <authorList>
            <person name="de Groot N.N."/>
        </authorList>
    </citation>
    <scope>NUCLEOTIDE SEQUENCE</scope>
</reference>
<gene>
    <name evidence="3" type="ORF">MNB_SUP05-5-246</name>
</gene>
<dbReference type="Gene3D" id="3.40.50.620">
    <property type="entry name" value="HUPs"/>
    <property type="match status" value="1"/>
</dbReference>
<dbReference type="GO" id="GO:0005886">
    <property type="term" value="C:plasma membrane"/>
    <property type="evidence" value="ECO:0007669"/>
    <property type="project" value="TreeGrafter"/>
</dbReference>
<protein>
    <submittedName>
        <fullName evidence="3">Probable transmembrane protein</fullName>
    </submittedName>
</protein>
<evidence type="ECO:0000259" key="2">
    <source>
        <dbReference type="Pfam" id="PF02698"/>
    </source>
</evidence>
<dbReference type="EMBL" id="FPHJ01000030">
    <property type="protein sequence ID" value="SFV60328.1"/>
    <property type="molecule type" value="Genomic_DNA"/>
</dbReference>
<feature type="transmembrane region" description="Helical" evidence="1">
    <location>
        <begin position="6"/>
        <end position="28"/>
    </location>
</feature>
<dbReference type="InterPro" id="IPR051599">
    <property type="entry name" value="Cell_Envelope_Assoc"/>
</dbReference>
<evidence type="ECO:0000313" key="3">
    <source>
        <dbReference type="EMBL" id="SFV60328.1"/>
    </source>
</evidence>
<sequence length="247" mass="28123">MTIQQFIELFIMPPGLIILILFFAFIYRKQFISKFLVLTALATLYGLSTSFIAEKLTNQVDTYPILNIEQAKLAQVIVVLTAGSRYAPEFKAFVSGKNGLVRARYAALLHNLTKLPLLVTGGNANKKLNKPSEAKTLEVSLYNLGVKTKFLEENSKNTFESASNTFAILKENNINKIILVTNASHMKRSVKEFERYGLEVLAAPTLKPIFKKDWTKFMPYSKYLSKSKVALHEIIGQYWYQIKHKFQ</sequence>